<keyword evidence="7" id="KW-1185">Reference proteome</keyword>
<dbReference type="InterPro" id="IPR043504">
    <property type="entry name" value="Peptidase_S1_PA_chymotrypsin"/>
</dbReference>
<evidence type="ECO:0000256" key="1">
    <source>
        <dbReference type="ARBA" id="ARBA00010541"/>
    </source>
</evidence>
<dbReference type="InterPro" id="IPR036034">
    <property type="entry name" value="PDZ_sf"/>
</dbReference>
<dbReference type="Pfam" id="PF13180">
    <property type="entry name" value="PDZ_2"/>
    <property type="match status" value="1"/>
</dbReference>
<keyword evidence="2" id="KW-0645">Protease</keyword>
<evidence type="ECO:0000313" key="6">
    <source>
        <dbReference type="EMBL" id="MDT0603265.1"/>
    </source>
</evidence>
<dbReference type="PANTHER" id="PTHR22939">
    <property type="entry name" value="SERINE PROTEASE FAMILY S1C HTRA-RELATED"/>
    <property type="match status" value="1"/>
</dbReference>
<dbReference type="InterPro" id="IPR001478">
    <property type="entry name" value="PDZ"/>
</dbReference>
<sequence>MLLLIPELRQGNNDWWNIFQSSDENQPAISFAKAVQASSPAVVNIYSEEIQTNPNYAHSQRKTTRLGSGVIMDSNGYLLTNYHVVQNATLINVLLQNGQVFHAEVIGYDLYTDLAVLKVDASNLPVIPQNINQQSLAGDVVLAIGNPLNLGQTITQGIISATGRSGLSNTSYLQFLQIDAAINQGNSGGALVNSNGVLVGINSLKFSELNPNQDIQGISFAVPYELAFKVMQKIIEHGRVIRGWLGVVSRNYNQNAKGFTITAVEPNSPAYNAGLKVGDIVYQISDTPIESTTQALDIVAETNPGTELNFKIYRDKKSVDIKVTILEKRPN</sequence>
<dbReference type="Proteomes" id="UP001266357">
    <property type="component" value="Unassembled WGS sequence"/>
</dbReference>
<name>A0ABU2ZZA6_9GAMM</name>
<dbReference type="SUPFAM" id="SSF50156">
    <property type="entry name" value="PDZ domain-like"/>
    <property type="match status" value="1"/>
</dbReference>
<dbReference type="SMART" id="SM00228">
    <property type="entry name" value="PDZ"/>
    <property type="match status" value="1"/>
</dbReference>
<dbReference type="Gene3D" id="2.30.42.10">
    <property type="match status" value="1"/>
</dbReference>
<reference evidence="6 7" key="1">
    <citation type="submission" date="2023-09" db="EMBL/GenBank/DDBJ databases">
        <authorList>
            <person name="Rey-Velasco X."/>
        </authorList>
    </citation>
    <scope>NUCLEOTIDE SEQUENCE [LARGE SCALE GENOMIC DNA]</scope>
    <source>
        <strain evidence="6 7">W431</strain>
    </source>
</reference>
<evidence type="ECO:0000256" key="3">
    <source>
        <dbReference type="ARBA" id="ARBA00022801"/>
    </source>
</evidence>
<comment type="caution">
    <text evidence="6">The sequence shown here is derived from an EMBL/GenBank/DDBJ whole genome shotgun (WGS) entry which is preliminary data.</text>
</comment>
<dbReference type="InterPro" id="IPR001940">
    <property type="entry name" value="Peptidase_S1C"/>
</dbReference>
<dbReference type="Pfam" id="PF13365">
    <property type="entry name" value="Trypsin_2"/>
    <property type="match status" value="1"/>
</dbReference>
<proteinExistence type="inferred from homology"/>
<dbReference type="InterPro" id="IPR009003">
    <property type="entry name" value="Peptidase_S1_PA"/>
</dbReference>
<dbReference type="SUPFAM" id="SSF50494">
    <property type="entry name" value="Trypsin-like serine proteases"/>
    <property type="match status" value="1"/>
</dbReference>
<evidence type="ECO:0000256" key="4">
    <source>
        <dbReference type="ARBA" id="ARBA00022825"/>
    </source>
</evidence>
<organism evidence="6 7">
    <name type="scientific">Thalassotalea castellviae</name>
    <dbReference type="NCBI Taxonomy" id="3075612"/>
    <lineage>
        <taxon>Bacteria</taxon>
        <taxon>Pseudomonadati</taxon>
        <taxon>Pseudomonadota</taxon>
        <taxon>Gammaproteobacteria</taxon>
        <taxon>Alteromonadales</taxon>
        <taxon>Colwelliaceae</taxon>
        <taxon>Thalassotalea</taxon>
    </lineage>
</organism>
<comment type="similarity">
    <text evidence="1">Belongs to the peptidase S1C family.</text>
</comment>
<evidence type="ECO:0000259" key="5">
    <source>
        <dbReference type="PROSITE" id="PS50106"/>
    </source>
</evidence>
<dbReference type="PRINTS" id="PR00834">
    <property type="entry name" value="PROTEASES2C"/>
</dbReference>
<gene>
    <name evidence="6" type="ORF">RM573_06620</name>
</gene>
<feature type="domain" description="PDZ" evidence="5">
    <location>
        <begin position="234"/>
        <end position="316"/>
    </location>
</feature>
<evidence type="ECO:0000256" key="2">
    <source>
        <dbReference type="ARBA" id="ARBA00022670"/>
    </source>
</evidence>
<protein>
    <submittedName>
        <fullName evidence="6">Trypsin-like peptidase domain-containing protein</fullName>
    </submittedName>
</protein>
<keyword evidence="3" id="KW-0378">Hydrolase</keyword>
<dbReference type="RefSeq" id="WP_311580328.1">
    <property type="nucleotide sequence ID" value="NZ_JAVRIF010000003.1"/>
</dbReference>
<dbReference type="Gene3D" id="2.40.10.10">
    <property type="entry name" value="Trypsin-like serine proteases"/>
    <property type="match status" value="2"/>
</dbReference>
<dbReference type="PANTHER" id="PTHR22939:SF101">
    <property type="entry name" value="PERIPLASMIC PH-DEPENDENT SERINE ENDOPROTEASE DEGQ"/>
    <property type="match status" value="1"/>
</dbReference>
<accession>A0ABU2ZZA6</accession>
<dbReference type="EMBL" id="JAVRIF010000003">
    <property type="protein sequence ID" value="MDT0603265.1"/>
    <property type="molecule type" value="Genomic_DNA"/>
</dbReference>
<evidence type="ECO:0000313" key="7">
    <source>
        <dbReference type="Proteomes" id="UP001266357"/>
    </source>
</evidence>
<dbReference type="PROSITE" id="PS50106">
    <property type="entry name" value="PDZ"/>
    <property type="match status" value="1"/>
</dbReference>
<keyword evidence="4" id="KW-0720">Serine protease</keyword>